<dbReference type="RefSeq" id="WP_146200444.1">
    <property type="nucleotide sequence ID" value="NZ_BDQX01000171.1"/>
</dbReference>
<keyword evidence="1" id="KW-1133">Transmembrane helix</keyword>
<accession>A0A2R5EUY0</accession>
<gene>
    <name evidence="2" type="ORF">PAT3040_03463</name>
</gene>
<keyword evidence="1" id="KW-0812">Transmembrane</keyword>
<dbReference type="EMBL" id="BDQX01000171">
    <property type="protein sequence ID" value="GBG08858.1"/>
    <property type="molecule type" value="Genomic_DNA"/>
</dbReference>
<evidence type="ECO:0000313" key="3">
    <source>
        <dbReference type="Proteomes" id="UP000245202"/>
    </source>
</evidence>
<name>A0A2R5EUY0_9BACL</name>
<organism evidence="2 3">
    <name type="scientific">Paenibacillus agaridevorans</name>
    <dbReference type="NCBI Taxonomy" id="171404"/>
    <lineage>
        <taxon>Bacteria</taxon>
        <taxon>Bacillati</taxon>
        <taxon>Bacillota</taxon>
        <taxon>Bacilli</taxon>
        <taxon>Bacillales</taxon>
        <taxon>Paenibacillaceae</taxon>
        <taxon>Paenibacillus</taxon>
    </lineage>
</organism>
<comment type="caution">
    <text evidence="2">The sequence shown here is derived from an EMBL/GenBank/DDBJ whole genome shotgun (WGS) entry which is preliminary data.</text>
</comment>
<reference evidence="2 3" key="1">
    <citation type="submission" date="2017-08" db="EMBL/GenBank/DDBJ databases">
        <title>Substantial Increase in Enzyme Production by Combined Drug-Resistance Mutations in Paenibacillus agaridevorans.</title>
        <authorList>
            <person name="Tanaka Y."/>
            <person name="Funane K."/>
            <person name="Hosaka T."/>
            <person name="Shiwa Y."/>
            <person name="Fujita N."/>
            <person name="Miyazaki T."/>
            <person name="Yoshikawa H."/>
            <person name="Murakami K."/>
            <person name="Kasahara K."/>
            <person name="Inaoka T."/>
            <person name="Hiraga Y."/>
            <person name="Ochi K."/>
        </authorList>
    </citation>
    <scope>NUCLEOTIDE SEQUENCE [LARGE SCALE GENOMIC DNA]</scope>
    <source>
        <strain evidence="2 3">T-3040</strain>
    </source>
</reference>
<feature type="transmembrane region" description="Helical" evidence="1">
    <location>
        <begin position="41"/>
        <end position="62"/>
    </location>
</feature>
<sequence length="103" mass="11679">MKKKGKGKLKHFMYILIAAGMLFYAFAAVDSAEWGGAGGVFWFMWLAFAIVIIAANANMLLLTEEKREALSHVKRAKVLRREQAAINFVNRQVEKKARKIRGH</sequence>
<keyword evidence="3" id="KW-1185">Reference proteome</keyword>
<dbReference type="AlphaFoldDB" id="A0A2R5EUY0"/>
<evidence type="ECO:0000256" key="1">
    <source>
        <dbReference type="SAM" id="Phobius"/>
    </source>
</evidence>
<feature type="transmembrane region" description="Helical" evidence="1">
    <location>
        <begin position="12"/>
        <end position="29"/>
    </location>
</feature>
<proteinExistence type="predicted"/>
<dbReference type="Proteomes" id="UP000245202">
    <property type="component" value="Unassembled WGS sequence"/>
</dbReference>
<keyword evidence="1" id="KW-0472">Membrane</keyword>
<evidence type="ECO:0000313" key="2">
    <source>
        <dbReference type="EMBL" id="GBG08858.1"/>
    </source>
</evidence>
<protein>
    <submittedName>
        <fullName evidence="2">Uncharacterized protein</fullName>
    </submittedName>
</protein>